<dbReference type="OrthoDB" id="5399006at2759"/>
<evidence type="ECO:0000313" key="1">
    <source>
        <dbReference type="EMBL" id="KIJ40292.1"/>
    </source>
</evidence>
<gene>
    <name evidence="1" type="ORF">M422DRAFT_32335</name>
</gene>
<dbReference type="PANTHER" id="PTHR43431:SF7">
    <property type="entry name" value="OXIDOREDUCTASE, SHORT CHAIN DEHYDROGENASE_REDUCTASE FAMILY (AFU_ORTHOLOGUE AFUA_5G14000)"/>
    <property type="match status" value="1"/>
</dbReference>
<dbReference type="HOGENOM" id="CLU_010194_17_0_1"/>
<dbReference type="Proteomes" id="UP000054279">
    <property type="component" value="Unassembled WGS sequence"/>
</dbReference>
<dbReference type="EMBL" id="KN837145">
    <property type="protein sequence ID" value="KIJ40292.1"/>
    <property type="molecule type" value="Genomic_DNA"/>
</dbReference>
<organism evidence="1 2">
    <name type="scientific">Sphaerobolus stellatus (strain SS14)</name>
    <dbReference type="NCBI Taxonomy" id="990650"/>
    <lineage>
        <taxon>Eukaryota</taxon>
        <taxon>Fungi</taxon>
        <taxon>Dikarya</taxon>
        <taxon>Basidiomycota</taxon>
        <taxon>Agaricomycotina</taxon>
        <taxon>Agaricomycetes</taxon>
        <taxon>Phallomycetidae</taxon>
        <taxon>Geastrales</taxon>
        <taxon>Sphaerobolaceae</taxon>
        <taxon>Sphaerobolus</taxon>
    </lineage>
</organism>
<proteinExistence type="predicted"/>
<dbReference type="Gene3D" id="3.40.50.720">
    <property type="entry name" value="NAD(P)-binding Rossmann-like Domain"/>
    <property type="match status" value="1"/>
</dbReference>
<sequence>MSHAPIFVVAGVGDGSGTGGAAARLFAKNGYRVAVISRGQASTTKVAEEIKAAGGEAAPFPITAYTYEEIHLAFESLKNHWKDSEIRVTLFNAGVGVWKGFLDITEQDLQSTLDNNVVASFAFARESILAFKESSITNGKKGTLLFTGATAALRGNKITSAFSAGKHAIRALSQSLGKEFGPQDIHVAHVIIDGLILTDTNKKSKNSPEWEKNEAARLDPESIAKSYLYLANQDRSSWTWELDLRPAHENW</sequence>
<dbReference type="SUPFAM" id="SSF51735">
    <property type="entry name" value="NAD(P)-binding Rossmann-fold domains"/>
    <property type="match status" value="1"/>
</dbReference>
<reference evidence="1 2" key="1">
    <citation type="submission" date="2014-06" db="EMBL/GenBank/DDBJ databases">
        <title>Evolutionary Origins and Diversification of the Mycorrhizal Mutualists.</title>
        <authorList>
            <consortium name="DOE Joint Genome Institute"/>
            <consortium name="Mycorrhizal Genomics Consortium"/>
            <person name="Kohler A."/>
            <person name="Kuo A."/>
            <person name="Nagy L.G."/>
            <person name="Floudas D."/>
            <person name="Copeland A."/>
            <person name="Barry K.W."/>
            <person name="Cichocki N."/>
            <person name="Veneault-Fourrey C."/>
            <person name="LaButti K."/>
            <person name="Lindquist E.A."/>
            <person name="Lipzen A."/>
            <person name="Lundell T."/>
            <person name="Morin E."/>
            <person name="Murat C."/>
            <person name="Riley R."/>
            <person name="Ohm R."/>
            <person name="Sun H."/>
            <person name="Tunlid A."/>
            <person name="Henrissat B."/>
            <person name="Grigoriev I.V."/>
            <person name="Hibbett D.S."/>
            <person name="Martin F."/>
        </authorList>
    </citation>
    <scope>NUCLEOTIDE SEQUENCE [LARGE SCALE GENOMIC DNA]</scope>
    <source>
        <strain evidence="1 2">SS14</strain>
    </source>
</reference>
<keyword evidence="2" id="KW-1185">Reference proteome</keyword>
<dbReference type="AlphaFoldDB" id="A0A0C9VFS6"/>
<name>A0A0C9VFS6_SPHS4</name>
<dbReference type="PRINTS" id="PR00081">
    <property type="entry name" value="GDHRDH"/>
</dbReference>
<dbReference type="InterPro" id="IPR036291">
    <property type="entry name" value="NAD(P)-bd_dom_sf"/>
</dbReference>
<evidence type="ECO:0008006" key="3">
    <source>
        <dbReference type="Google" id="ProtNLM"/>
    </source>
</evidence>
<dbReference type="PANTHER" id="PTHR43431">
    <property type="entry name" value="OXIDOREDUCTASE, SHORT CHAIN DEHYDROGENASE/REDUCTASE FAMILY (AFU_ORTHOLOGUE AFUA_5G14000)"/>
    <property type="match status" value="1"/>
</dbReference>
<accession>A0A0C9VFS6</accession>
<protein>
    <recommendedName>
        <fullName evidence="3">3-oxoacyl-[acyl-carrier-protein] reductase</fullName>
    </recommendedName>
</protein>
<dbReference type="Pfam" id="PF00106">
    <property type="entry name" value="adh_short"/>
    <property type="match status" value="1"/>
</dbReference>
<dbReference type="InterPro" id="IPR002347">
    <property type="entry name" value="SDR_fam"/>
</dbReference>
<evidence type="ECO:0000313" key="2">
    <source>
        <dbReference type="Proteomes" id="UP000054279"/>
    </source>
</evidence>